<feature type="compositionally biased region" description="Polar residues" evidence="1">
    <location>
        <begin position="385"/>
        <end position="395"/>
    </location>
</feature>
<dbReference type="Pfam" id="PF22693">
    <property type="entry name" value="MACPF_1"/>
    <property type="match status" value="1"/>
</dbReference>
<proteinExistence type="predicted"/>
<dbReference type="EMBL" id="CAJVPJ010001067">
    <property type="protein sequence ID" value="CAG8573758.1"/>
    <property type="molecule type" value="Genomic_DNA"/>
</dbReference>
<evidence type="ECO:0000313" key="3">
    <source>
        <dbReference type="EMBL" id="CAG8573758.1"/>
    </source>
</evidence>
<dbReference type="InterPro" id="IPR054586">
    <property type="entry name" value="MACPF_1_fungal"/>
</dbReference>
<accession>A0A9N9BN37</accession>
<organism evidence="3 4">
    <name type="scientific">Paraglomus occultum</name>
    <dbReference type="NCBI Taxonomy" id="144539"/>
    <lineage>
        <taxon>Eukaryota</taxon>
        <taxon>Fungi</taxon>
        <taxon>Fungi incertae sedis</taxon>
        <taxon>Mucoromycota</taxon>
        <taxon>Glomeromycotina</taxon>
        <taxon>Glomeromycetes</taxon>
        <taxon>Paraglomerales</taxon>
        <taxon>Paraglomeraceae</taxon>
        <taxon>Paraglomus</taxon>
    </lineage>
</organism>
<dbReference type="AlphaFoldDB" id="A0A9N9BN37"/>
<comment type="caution">
    <text evidence="3">The sequence shown here is derived from an EMBL/GenBank/DDBJ whole genome shotgun (WGS) entry which is preliminary data.</text>
</comment>
<evidence type="ECO:0000259" key="2">
    <source>
        <dbReference type="Pfam" id="PF22693"/>
    </source>
</evidence>
<feature type="domain" description="MACPF-like" evidence="2">
    <location>
        <begin position="198"/>
        <end position="445"/>
    </location>
</feature>
<dbReference type="Proteomes" id="UP000789572">
    <property type="component" value="Unassembled WGS sequence"/>
</dbReference>
<feature type="region of interest" description="Disordered" evidence="1">
    <location>
        <begin position="372"/>
        <end position="395"/>
    </location>
</feature>
<dbReference type="OrthoDB" id="2334385at2759"/>
<protein>
    <submittedName>
        <fullName evidence="3">2580_t:CDS:1</fullName>
    </submittedName>
</protein>
<gene>
    <name evidence="3" type="ORF">POCULU_LOCUS6128</name>
</gene>
<name>A0A9N9BN37_9GLOM</name>
<keyword evidence="4" id="KW-1185">Reference proteome</keyword>
<evidence type="ECO:0000313" key="4">
    <source>
        <dbReference type="Proteomes" id="UP000789572"/>
    </source>
</evidence>
<reference evidence="3" key="1">
    <citation type="submission" date="2021-06" db="EMBL/GenBank/DDBJ databases">
        <authorList>
            <person name="Kallberg Y."/>
            <person name="Tangrot J."/>
            <person name="Rosling A."/>
        </authorList>
    </citation>
    <scope>NUCLEOTIDE SEQUENCE</scope>
    <source>
        <strain evidence="3">IA702</strain>
    </source>
</reference>
<sequence length="743" mass="85443">MDVFFNTWRLVNITFVNCPHSEGWRATRLETSLTLEKIREVLCQCDENGESIMKFDMYFCNSGGPNVIRRSEEASIHLHEILGENNELRIKRSEKVLVNIDFLNCPHSEQPSTATLDPLMTLDKIREVLSQCKNGESIMKFDMYFCNKGGPNVIPRSEEATIYLHQILGDNSELRIKRSEKIEEVICRLIEKKKLDCGIRWTENGPKQSDNVAFKFNRHEFGTHRPEYRCRFEKSNKKLCENGIEWKLDLNMSWLPFTGSIGAHFAQKGSNEIEHTSCRILERYSRKTLLMKREHIKPSEEFKSKVEQALESESQEEKRDALNEVCKKYGHFWARTIRLGGLIVKNEEEHKETNVQSTGRTIDADARLETTPMGIGAGTRRNNERLNQNSSSNSDRNIIVVGGDETAYKHEDDTEQWLETLDDCFTWEVVDYEDIVPIFEIFEGTARDAIIETFGPRICYYGINELKFSRKLLYLCVRPLKVDSDVWKGISQHQIFAEVMCDEKSDAIFTANIERMMIGPPNIHVSKIRETGSLNNLFLKNYTLKIAYIITGYPQTFNSQAVDELPVEVAAVKGEKRDDKLVASLPMLPNIQSFNQRVVLVTCYVTQRTGNYMMFAVHLHRDGANISEVCISAYKRDKNGSYKIEGLPQESVEIAYCIIPDDRQYGEIEFKLKNKIKQIRSEAYQALFSSRRFPVRGSKPGYQGKIKTGNREVNTNSAAHHPTTTMTGRLKATKMNLYLIDAK</sequence>
<evidence type="ECO:0000256" key="1">
    <source>
        <dbReference type="SAM" id="MobiDB-lite"/>
    </source>
</evidence>